<dbReference type="AlphaFoldDB" id="A0AAV3XLL6"/>
<reference evidence="1" key="1">
    <citation type="submission" date="2019-10" db="EMBL/GenBank/DDBJ databases">
        <title>Draft genome sequece of Microseira wollei NIES-4236.</title>
        <authorList>
            <person name="Yamaguchi H."/>
            <person name="Suzuki S."/>
            <person name="Kawachi M."/>
        </authorList>
    </citation>
    <scope>NUCLEOTIDE SEQUENCE</scope>
    <source>
        <strain evidence="1">NIES-4236</strain>
    </source>
</reference>
<gene>
    <name evidence="1" type="ORF">MiSe_76480</name>
</gene>
<dbReference type="Proteomes" id="UP001050975">
    <property type="component" value="Unassembled WGS sequence"/>
</dbReference>
<keyword evidence="2" id="KW-1185">Reference proteome</keyword>
<protein>
    <submittedName>
        <fullName evidence="1">Uncharacterized protein</fullName>
    </submittedName>
</protein>
<dbReference type="EMBL" id="BLAY01000184">
    <property type="protein sequence ID" value="GET42830.1"/>
    <property type="molecule type" value="Genomic_DNA"/>
</dbReference>
<evidence type="ECO:0000313" key="2">
    <source>
        <dbReference type="Proteomes" id="UP001050975"/>
    </source>
</evidence>
<organism evidence="1 2">
    <name type="scientific">Microseira wollei NIES-4236</name>
    <dbReference type="NCBI Taxonomy" id="2530354"/>
    <lineage>
        <taxon>Bacteria</taxon>
        <taxon>Bacillati</taxon>
        <taxon>Cyanobacteriota</taxon>
        <taxon>Cyanophyceae</taxon>
        <taxon>Oscillatoriophycideae</taxon>
        <taxon>Aerosakkonematales</taxon>
        <taxon>Aerosakkonemataceae</taxon>
        <taxon>Microseira</taxon>
    </lineage>
</organism>
<comment type="caution">
    <text evidence="1">The sequence shown here is derived from an EMBL/GenBank/DDBJ whole genome shotgun (WGS) entry which is preliminary data.</text>
</comment>
<evidence type="ECO:0000313" key="1">
    <source>
        <dbReference type="EMBL" id="GET42830.1"/>
    </source>
</evidence>
<name>A0AAV3XLL6_9CYAN</name>
<sequence length="123" mass="13868">MSTPIILNLRDEVYQQAEILAQLQHRSVAEILAETIELLLLPTTKPVSALSDSEVIALTQLRLPPIQEQRLTELLDLQQSGTIALTERDELQALIHIYEDRLLRQAQALNEAVRRGLLEPLKG</sequence>
<dbReference type="RefSeq" id="WP_226590960.1">
    <property type="nucleotide sequence ID" value="NZ_BLAY01000184.1"/>
</dbReference>
<proteinExistence type="predicted"/>
<accession>A0AAV3XLL6</accession>